<proteinExistence type="predicted"/>
<feature type="region of interest" description="Disordered" evidence="1">
    <location>
        <begin position="29"/>
        <end position="94"/>
    </location>
</feature>
<dbReference type="AlphaFoldDB" id="A0AAV6RS21"/>
<protein>
    <submittedName>
        <fullName evidence="2">Uncharacterized protein</fullName>
    </submittedName>
</protein>
<keyword evidence="3" id="KW-1185">Reference proteome</keyword>
<dbReference type="EMBL" id="JAGKHQ010000010">
    <property type="protein sequence ID" value="KAG7507162.1"/>
    <property type="molecule type" value="Genomic_DNA"/>
</dbReference>
<organism evidence="2 3">
    <name type="scientific">Solea senegalensis</name>
    <name type="common">Senegalese sole</name>
    <dbReference type="NCBI Taxonomy" id="28829"/>
    <lineage>
        <taxon>Eukaryota</taxon>
        <taxon>Metazoa</taxon>
        <taxon>Chordata</taxon>
        <taxon>Craniata</taxon>
        <taxon>Vertebrata</taxon>
        <taxon>Euteleostomi</taxon>
        <taxon>Actinopterygii</taxon>
        <taxon>Neopterygii</taxon>
        <taxon>Teleostei</taxon>
        <taxon>Neoteleostei</taxon>
        <taxon>Acanthomorphata</taxon>
        <taxon>Carangaria</taxon>
        <taxon>Pleuronectiformes</taxon>
        <taxon>Pleuronectoidei</taxon>
        <taxon>Soleidae</taxon>
        <taxon>Solea</taxon>
    </lineage>
</organism>
<evidence type="ECO:0000256" key="1">
    <source>
        <dbReference type="SAM" id="MobiDB-lite"/>
    </source>
</evidence>
<feature type="compositionally biased region" description="Polar residues" evidence="1">
    <location>
        <begin position="84"/>
        <end position="94"/>
    </location>
</feature>
<sequence>MVPPQQHGRARQNLRVYLSHFTQATGSYRTAISSSSSTCPGQSDDGRESPVLVLSNRSVAPHDVNQPQIRTVQRGKREREIPGSANSEISFLDG</sequence>
<accession>A0AAV6RS21</accession>
<dbReference type="Proteomes" id="UP000693946">
    <property type="component" value="Linkage Group LG18"/>
</dbReference>
<evidence type="ECO:0000313" key="3">
    <source>
        <dbReference type="Proteomes" id="UP000693946"/>
    </source>
</evidence>
<comment type="caution">
    <text evidence="2">The sequence shown here is derived from an EMBL/GenBank/DDBJ whole genome shotgun (WGS) entry which is preliminary data.</text>
</comment>
<evidence type="ECO:0000313" key="2">
    <source>
        <dbReference type="EMBL" id="KAG7507162.1"/>
    </source>
</evidence>
<reference evidence="2 3" key="1">
    <citation type="journal article" date="2021" name="Sci. Rep.">
        <title>Chromosome anchoring in Senegalese sole (Solea senegalensis) reveals sex-associated markers and genome rearrangements in flatfish.</title>
        <authorList>
            <person name="Guerrero-Cozar I."/>
            <person name="Gomez-Garrido J."/>
            <person name="Berbel C."/>
            <person name="Martinez-Blanch J.F."/>
            <person name="Alioto T."/>
            <person name="Claros M.G."/>
            <person name="Gagnaire P.A."/>
            <person name="Manchado M."/>
        </authorList>
    </citation>
    <scope>NUCLEOTIDE SEQUENCE [LARGE SCALE GENOMIC DNA]</scope>
    <source>
        <strain evidence="2">Sse05_10M</strain>
    </source>
</reference>
<gene>
    <name evidence="2" type="ORF">JOB18_025562</name>
</gene>
<name>A0AAV6RS21_SOLSE</name>